<dbReference type="RefSeq" id="WP_255186805.1">
    <property type="nucleotide sequence ID" value="NZ_CP113517.1"/>
</dbReference>
<evidence type="ECO:0000256" key="3">
    <source>
        <dbReference type="ARBA" id="ARBA00023027"/>
    </source>
</evidence>
<dbReference type="InterPro" id="IPR015590">
    <property type="entry name" value="Aldehyde_DH_dom"/>
</dbReference>
<reference evidence="9" key="1">
    <citation type="submission" date="2022-11" db="EMBL/GenBank/DDBJ databases">
        <title>Methylomonas rapida sp. nov., Carotenoid-Producing Obligate Methanotrophs with High Growth Characteristics and Biotechnological Potential.</title>
        <authorList>
            <person name="Tikhonova E.N."/>
            <person name="Suleimanov R.Z."/>
            <person name="Miroshnikov K."/>
            <person name="Oshkin I.Y."/>
            <person name="Belova S.E."/>
            <person name="Danilova O.V."/>
            <person name="Ashikhmin A."/>
            <person name="Konopkin A."/>
            <person name="But S.Y."/>
            <person name="Khmelenina V.N."/>
            <person name="Kuznetsov N."/>
            <person name="Pimenov N.V."/>
            <person name="Dedysh S.N."/>
        </authorList>
    </citation>
    <scope>NUCLEOTIDE SEQUENCE</scope>
    <source>
        <strain evidence="9">MP1</strain>
    </source>
</reference>
<dbReference type="InterPro" id="IPR005933">
    <property type="entry name" value="PutA_C"/>
</dbReference>
<dbReference type="Pfam" id="PF14850">
    <property type="entry name" value="Pro_dh-DNA_bdg"/>
    <property type="match status" value="1"/>
</dbReference>
<dbReference type="PANTHER" id="PTHR42862">
    <property type="entry name" value="DELTA-1-PYRROLINE-5-CARBOXYLATE DEHYDROGENASE 1, ISOFORM A-RELATED"/>
    <property type="match status" value="1"/>
</dbReference>
<dbReference type="InterPro" id="IPR016162">
    <property type="entry name" value="Ald_DH_N"/>
</dbReference>
<evidence type="ECO:0000313" key="9">
    <source>
        <dbReference type="EMBL" id="WAR45898.1"/>
    </source>
</evidence>
<keyword evidence="5" id="KW-0804">Transcription</keyword>
<feature type="domain" description="Aldehyde dehydrogenase" evidence="6">
    <location>
        <begin position="558"/>
        <end position="1015"/>
    </location>
</feature>
<dbReference type="Gene3D" id="3.40.605.10">
    <property type="entry name" value="Aldehyde Dehydrogenase, Chain A, domain 1"/>
    <property type="match status" value="1"/>
</dbReference>
<dbReference type="Proteomes" id="UP001162780">
    <property type="component" value="Chromosome"/>
</dbReference>
<dbReference type="GO" id="GO:0003842">
    <property type="term" value="F:L-glutamate gamma-semialdehyde dehydrogenase activity"/>
    <property type="evidence" value="ECO:0007669"/>
    <property type="project" value="UniProtKB-EC"/>
</dbReference>
<comment type="cofactor">
    <cofactor evidence="5">
        <name>FAD</name>
        <dbReference type="ChEBI" id="CHEBI:57692"/>
    </cofactor>
</comment>
<comment type="catalytic activity">
    <reaction evidence="4 5">
        <text>L-glutamate 5-semialdehyde + NAD(+) + H2O = L-glutamate + NADH + 2 H(+)</text>
        <dbReference type="Rhea" id="RHEA:30235"/>
        <dbReference type="ChEBI" id="CHEBI:15377"/>
        <dbReference type="ChEBI" id="CHEBI:15378"/>
        <dbReference type="ChEBI" id="CHEBI:29985"/>
        <dbReference type="ChEBI" id="CHEBI:57540"/>
        <dbReference type="ChEBI" id="CHEBI:57945"/>
        <dbReference type="ChEBI" id="CHEBI:58066"/>
        <dbReference type="EC" id="1.2.1.88"/>
    </reaction>
</comment>
<dbReference type="CDD" id="cd07125">
    <property type="entry name" value="ALDH_PutA-P5CDH"/>
    <property type="match status" value="1"/>
</dbReference>
<evidence type="ECO:0000256" key="2">
    <source>
        <dbReference type="ARBA" id="ARBA00023002"/>
    </source>
</evidence>
<dbReference type="InterPro" id="IPR016160">
    <property type="entry name" value="Ald_DH_CS_CYS"/>
</dbReference>
<organism evidence="9 10">
    <name type="scientific">Methylomonas rapida</name>
    <dbReference type="NCBI Taxonomy" id="2963939"/>
    <lineage>
        <taxon>Bacteria</taxon>
        <taxon>Pseudomonadati</taxon>
        <taxon>Pseudomonadota</taxon>
        <taxon>Gammaproteobacteria</taxon>
        <taxon>Methylococcales</taxon>
        <taxon>Methylococcaceae</taxon>
        <taxon>Methylomonas</taxon>
    </lineage>
</organism>
<dbReference type="EC" id="1.2.1.88" evidence="5"/>
<sequence>MRNSNTVDRLYSQINLAFLQSERDALAPLSSLLGSYDQQEIEAMASRLIDAVRSRNRHKPVFAAFLQEYSLSSEEGIVLMSMAEALLRIPDAQTQNRFLREKLADTAWHGHLSHSDSLWVNLASAALSLSGSLEDCIRQARSNGQLIMGALLTRLGEPLIRQALKQAMQQLAQHFVLAENIDLALAATTARPGYRYSFDMLGEAALTTDDAERYYQAYAQAIEALSDVAGNDLFANPGISIKLSALYPRYEAFQQHDAIEALSEKLLTLCLRARAANINVTLDAEEAERLDMSLRIFAKVLSHASLRGWHGLGLAVQAYQKRALPVLRWLAALAESRHSSIPIRLVKGAYWDSEIKRAQENGWEDYPVFTRKAATDVSYLACARLMLSHGKAFYPQFATHNAHSVAAISTWAHDHPGFEFQRLHGMGETLYDELLSRHPAYNCRIYAPIGSHQDLLPYLVRRLLENGANASFVQQVENPAIPVCDLTRDPRQLLEQPAPDTVALPRDIFRPQRQNSRGLNLADLELLEQCRQDLAELSLQTWDAAPLVPGCRVAGAALAIFSPFERTALVGNVVVCDAQTVDRALANAEQAFVDWRLCPVETRAACLHKAADLLEQHRLKLVSLCMREGGRTLRDALAEIREAVDLCRYYAACALEQFDQPLRLPGPTGEDNRLRQYGRGVFVCISPWNFPVAIFVGQIAAALVSGNSVIAKPALQTSLTAMLCVRLLHEAGFPEQVLQFLPGEGNQIGGLLLSDPRVAGVAFTGSSSTAQLINRQLAERPGAIATLIAETGGQNVMIADSSAHEEQLVADVLQSTFNSAGQRCSALRVLFLPEQTADKIIARLIGAMRLLRVGAPLETTTDVGPVIDRRALAALFAHIDYLQDHAKLLYQLALDDSLKNGNFFPPTLAEIPGLSLLKQEIFGPILHVVRYSGDDPKPVVDAINATGYGLTLGLHTRLNDTVQYVQRHARVGNVYVNRNMIGAVVGAQPFGGMGLSGTGPKAGGPHYLQRFTTEQTQSVNIAAIGGNPWLLSRR</sequence>
<comment type="function">
    <text evidence="5">Oxidizes proline to glutamate for use as a carbon and nitrogen source.</text>
</comment>
<evidence type="ECO:0000259" key="8">
    <source>
        <dbReference type="Pfam" id="PF14850"/>
    </source>
</evidence>
<dbReference type="GO" id="GO:0004657">
    <property type="term" value="F:proline dehydrogenase activity"/>
    <property type="evidence" value="ECO:0007669"/>
    <property type="project" value="UniProtKB-EC"/>
</dbReference>
<evidence type="ECO:0000256" key="4">
    <source>
        <dbReference type="ARBA" id="ARBA00048142"/>
    </source>
</evidence>
<keyword evidence="2 5" id="KW-0560">Oxidoreductase</keyword>
<dbReference type="EMBL" id="CP113517">
    <property type="protein sequence ID" value="WAR45898.1"/>
    <property type="molecule type" value="Genomic_DNA"/>
</dbReference>
<dbReference type="SUPFAM" id="SSF53720">
    <property type="entry name" value="ALDH-like"/>
    <property type="match status" value="1"/>
</dbReference>
<accession>A0ABY7GN32</accession>
<dbReference type="PANTHER" id="PTHR42862:SF1">
    <property type="entry name" value="DELTA-1-PYRROLINE-5-CARBOXYLATE DEHYDROGENASE 2, ISOFORM A-RELATED"/>
    <property type="match status" value="1"/>
</dbReference>
<dbReference type="Gene3D" id="3.20.20.220">
    <property type="match status" value="1"/>
</dbReference>
<dbReference type="Pfam" id="PF01619">
    <property type="entry name" value="Pro_dh"/>
    <property type="match status" value="1"/>
</dbReference>
<comment type="pathway">
    <text evidence="1 5">Amino-acid degradation; L-proline degradation into L-glutamate; L-glutamate from L-proline: step 2/2.</text>
</comment>
<comment type="similarity">
    <text evidence="5">In the N-terminal section; belongs to the proline dehydrogenase family.</text>
</comment>
<keyword evidence="10" id="KW-1185">Reference proteome</keyword>
<keyword evidence="5" id="KW-0805">Transcription regulation</keyword>
<dbReference type="Pfam" id="PF00171">
    <property type="entry name" value="Aldedh"/>
    <property type="match status" value="1"/>
</dbReference>
<dbReference type="InterPro" id="IPR050485">
    <property type="entry name" value="Proline_metab_enzyme"/>
</dbReference>
<dbReference type="Gene3D" id="3.40.309.10">
    <property type="entry name" value="Aldehyde Dehydrogenase, Chain A, domain 2"/>
    <property type="match status" value="1"/>
</dbReference>
<keyword evidence="5" id="KW-0285">Flavoprotein</keyword>
<dbReference type="SUPFAM" id="SSF51730">
    <property type="entry name" value="FAD-linked oxidoreductase"/>
    <property type="match status" value="1"/>
</dbReference>
<proteinExistence type="inferred from homology"/>
<dbReference type="PROSITE" id="PS00070">
    <property type="entry name" value="ALDEHYDE_DEHYDR_CYS"/>
    <property type="match status" value="1"/>
</dbReference>
<keyword evidence="5" id="KW-0238">DNA-binding</keyword>
<keyword evidence="5" id="KW-0274">FAD</keyword>
<comment type="similarity">
    <text evidence="5">In the C-terminal section; belongs to the aldehyde dehydrogenase family.</text>
</comment>
<keyword evidence="3 5" id="KW-0520">NAD</keyword>
<evidence type="ECO:0000313" key="10">
    <source>
        <dbReference type="Proteomes" id="UP001162780"/>
    </source>
</evidence>
<evidence type="ECO:0000256" key="1">
    <source>
        <dbReference type="ARBA" id="ARBA00004786"/>
    </source>
</evidence>
<dbReference type="InterPro" id="IPR016163">
    <property type="entry name" value="Ald_DH_C"/>
</dbReference>
<dbReference type="PIRSF" id="PIRSF000197">
    <property type="entry name" value="Bifunct_PutA"/>
    <property type="match status" value="1"/>
</dbReference>
<dbReference type="NCBIfam" id="NF008869">
    <property type="entry name" value="PRK11904.1"/>
    <property type="match status" value="1"/>
</dbReference>
<keyword evidence="5" id="KW-0642">Proline metabolism</keyword>
<dbReference type="InterPro" id="IPR025703">
    <property type="entry name" value="Bifunct_PutA"/>
</dbReference>
<dbReference type="EC" id="1.5.5.2" evidence="5"/>
<comment type="catalytic activity">
    <reaction evidence="5">
        <text>L-proline + a quinone = (S)-1-pyrroline-5-carboxylate + a quinol + H(+)</text>
        <dbReference type="Rhea" id="RHEA:23784"/>
        <dbReference type="ChEBI" id="CHEBI:15378"/>
        <dbReference type="ChEBI" id="CHEBI:17388"/>
        <dbReference type="ChEBI" id="CHEBI:24646"/>
        <dbReference type="ChEBI" id="CHEBI:60039"/>
        <dbReference type="ChEBI" id="CHEBI:132124"/>
        <dbReference type="EC" id="1.5.5.2"/>
    </reaction>
</comment>
<protein>
    <recommendedName>
        <fullName evidence="5">Bifunctional protein PutA</fullName>
    </recommendedName>
    <domain>
        <recommendedName>
            <fullName evidence="5">Proline dehydrogenase</fullName>
            <ecNumber evidence="5">1.5.5.2</ecNumber>
        </recommendedName>
        <alternativeName>
            <fullName evidence="5">Proline oxidase</fullName>
        </alternativeName>
    </domain>
    <domain>
        <recommendedName>
            <fullName evidence="5">Delta-1-pyrroline-5-carboxylate dehydrogenase</fullName>
            <shortName evidence="5">P5C dehydrogenase</shortName>
            <ecNumber evidence="5">1.2.1.88</ecNumber>
        </recommendedName>
        <alternativeName>
            <fullName evidence="5">L-glutamate gamma-semialdehyde dehydrogenase</fullName>
        </alternativeName>
    </domain>
</protein>
<gene>
    <name evidence="9" type="primary">putA</name>
    <name evidence="9" type="ORF">NM686_005110</name>
</gene>
<dbReference type="NCBIfam" id="TIGR01238">
    <property type="entry name" value="D1pyr5carbox3"/>
    <property type="match status" value="1"/>
</dbReference>
<feature type="domain" description="Proline dehydrogenase PutA" evidence="8">
    <location>
        <begin position="62"/>
        <end position="175"/>
    </location>
</feature>
<dbReference type="Gene3D" id="1.20.5.460">
    <property type="entry name" value="Single helix bin"/>
    <property type="match status" value="1"/>
</dbReference>
<feature type="domain" description="Proline dehydrogenase" evidence="7">
    <location>
        <begin position="188"/>
        <end position="475"/>
    </location>
</feature>
<keyword evidence="5" id="KW-0678">Repressor</keyword>
<dbReference type="InterPro" id="IPR002872">
    <property type="entry name" value="Proline_DH_dom"/>
</dbReference>
<evidence type="ECO:0000259" key="6">
    <source>
        <dbReference type="Pfam" id="PF00171"/>
    </source>
</evidence>
<dbReference type="InterPro" id="IPR029041">
    <property type="entry name" value="FAD-linked_oxidoreductase-like"/>
</dbReference>
<dbReference type="InterPro" id="IPR024089">
    <property type="entry name" value="PRODH_PutA_dom_I/II"/>
</dbReference>
<dbReference type="InterPro" id="IPR024082">
    <property type="entry name" value="PRODH_PutA_dom_II"/>
</dbReference>
<evidence type="ECO:0000259" key="7">
    <source>
        <dbReference type="Pfam" id="PF01619"/>
    </source>
</evidence>
<comment type="pathway">
    <text evidence="5">Amino-acid degradation; L-proline degradation into L-glutamate; L-glutamate from L-proline: step 1/2.</text>
</comment>
<name>A0ABY7GN32_9GAMM</name>
<evidence type="ECO:0000256" key="5">
    <source>
        <dbReference type="PIRNR" id="PIRNR000197"/>
    </source>
</evidence>
<dbReference type="InterPro" id="IPR016161">
    <property type="entry name" value="Ald_DH/histidinol_DH"/>
</dbReference>
<dbReference type="SUPFAM" id="SSF81935">
    <property type="entry name" value="N-terminal domain of bifunctional PutA protein"/>
    <property type="match status" value="1"/>
</dbReference>